<sequence>MLTLRTRWSDRWSGATQPLRKTNILEN</sequence>
<name>A0A2P2QBI0_RHIMU</name>
<evidence type="ECO:0000313" key="1">
    <source>
        <dbReference type="EMBL" id="MBX64284.1"/>
    </source>
</evidence>
<dbReference type="EMBL" id="GGEC01083800">
    <property type="protein sequence ID" value="MBX64284.1"/>
    <property type="molecule type" value="Transcribed_RNA"/>
</dbReference>
<protein>
    <submittedName>
        <fullName evidence="1">Uncharacterized protein</fullName>
    </submittedName>
</protein>
<reference evidence="1" key="1">
    <citation type="submission" date="2018-02" db="EMBL/GenBank/DDBJ databases">
        <title>Rhizophora mucronata_Transcriptome.</title>
        <authorList>
            <person name="Meera S.P."/>
            <person name="Sreeshan A."/>
            <person name="Augustine A."/>
        </authorList>
    </citation>
    <scope>NUCLEOTIDE SEQUENCE</scope>
    <source>
        <tissue evidence="1">Leaf</tissue>
    </source>
</reference>
<organism evidence="1">
    <name type="scientific">Rhizophora mucronata</name>
    <name type="common">Asiatic mangrove</name>
    <dbReference type="NCBI Taxonomy" id="61149"/>
    <lineage>
        <taxon>Eukaryota</taxon>
        <taxon>Viridiplantae</taxon>
        <taxon>Streptophyta</taxon>
        <taxon>Embryophyta</taxon>
        <taxon>Tracheophyta</taxon>
        <taxon>Spermatophyta</taxon>
        <taxon>Magnoliopsida</taxon>
        <taxon>eudicotyledons</taxon>
        <taxon>Gunneridae</taxon>
        <taxon>Pentapetalae</taxon>
        <taxon>rosids</taxon>
        <taxon>fabids</taxon>
        <taxon>Malpighiales</taxon>
        <taxon>Rhizophoraceae</taxon>
        <taxon>Rhizophora</taxon>
    </lineage>
</organism>
<accession>A0A2P2QBI0</accession>
<dbReference type="AlphaFoldDB" id="A0A2P2QBI0"/>
<proteinExistence type="predicted"/>